<feature type="compositionally biased region" description="Basic and acidic residues" evidence="2">
    <location>
        <begin position="26"/>
        <end position="88"/>
    </location>
</feature>
<accession>A0A1R3JED1</accession>
<dbReference type="Proteomes" id="UP000187203">
    <property type="component" value="Unassembled WGS sequence"/>
</dbReference>
<comment type="caution">
    <text evidence="3">The sequence shown here is derived from an EMBL/GenBank/DDBJ whole genome shotgun (WGS) entry which is preliminary data.</text>
</comment>
<dbReference type="GO" id="GO:0009793">
    <property type="term" value="P:embryo development ending in seed dormancy"/>
    <property type="evidence" value="ECO:0007669"/>
    <property type="project" value="InterPro"/>
</dbReference>
<reference evidence="4" key="1">
    <citation type="submission" date="2013-09" db="EMBL/GenBank/DDBJ databases">
        <title>Corchorus olitorius genome sequencing.</title>
        <authorList>
            <person name="Alam M."/>
            <person name="Haque M.S."/>
            <person name="Islam M.S."/>
            <person name="Emdad E.M."/>
            <person name="Islam M.M."/>
            <person name="Ahmed B."/>
            <person name="Halim A."/>
            <person name="Hossen Q.M.M."/>
            <person name="Hossain M.Z."/>
            <person name="Ahmed R."/>
            <person name="Khan M.M."/>
            <person name="Islam R."/>
            <person name="Rashid M.M."/>
            <person name="Khan S.A."/>
            <person name="Rahman M.S."/>
            <person name="Alam M."/>
            <person name="Yahiya A.S."/>
            <person name="Khan M.S."/>
            <person name="Azam M.S."/>
            <person name="Haque T."/>
            <person name="Lashkar M.Z.H."/>
            <person name="Akhand A.I."/>
            <person name="Morshed G."/>
            <person name="Roy S."/>
            <person name="Uddin K.S."/>
            <person name="Rabeya T."/>
            <person name="Hossain A.S."/>
            <person name="Chowdhury A."/>
            <person name="Snigdha A.R."/>
            <person name="Mortoza M.S."/>
            <person name="Matin S.A."/>
            <person name="Hoque S.M.E."/>
            <person name="Islam M.K."/>
            <person name="Roy D.K."/>
            <person name="Haider R."/>
            <person name="Moosa M.M."/>
            <person name="Elias S.M."/>
            <person name="Hasan A.M."/>
            <person name="Jahan S."/>
            <person name="Shafiuddin M."/>
            <person name="Mahmood N."/>
            <person name="Shommy N.S."/>
        </authorList>
    </citation>
    <scope>NUCLEOTIDE SEQUENCE [LARGE SCALE GENOMIC DNA]</scope>
    <source>
        <strain evidence="4">cv. O-4</strain>
    </source>
</reference>
<evidence type="ECO:0000256" key="1">
    <source>
        <dbReference type="ARBA" id="ARBA00010975"/>
    </source>
</evidence>
<comment type="similarity">
    <text evidence="1">Belongs to the LEA type 1 family.</text>
</comment>
<evidence type="ECO:0000256" key="2">
    <source>
        <dbReference type="SAM" id="MobiDB-lite"/>
    </source>
</evidence>
<name>A0A1R3JED1_9ROSI</name>
<keyword evidence="4" id="KW-1185">Reference proteome</keyword>
<feature type="region of interest" description="Disordered" evidence="2">
    <location>
        <begin position="26"/>
        <end position="146"/>
    </location>
</feature>
<dbReference type="OrthoDB" id="695393at2759"/>
<dbReference type="PANTHER" id="PTHR33493:SF6">
    <property type="entry name" value="LATE EMBRYOGENESIS ABUNDANT PROTEIN 6"/>
    <property type="match status" value="1"/>
</dbReference>
<sequence>MQTVKEKISNMASSAKEHMKICTAKAEEKMEKSTARTEEEKRIAHERRKAKEAQAKMELHQDKVKHAEEKLRPKQPEYLHGYGYDHEPPVAAPHPHGHLHGYGYDPPVAAPHGHHTVGTAAAPTAGHTTPMYPYTGHPPAHGHKKY</sequence>
<dbReference type="PANTHER" id="PTHR33493">
    <property type="entry name" value="LATE EMBRYOGENESIS ABUNDANT PROTEIN 6-RELATED"/>
    <property type="match status" value="1"/>
</dbReference>
<evidence type="ECO:0000313" key="4">
    <source>
        <dbReference type="Proteomes" id="UP000187203"/>
    </source>
</evidence>
<feature type="compositionally biased region" description="Low complexity" evidence="2">
    <location>
        <begin position="101"/>
        <end position="130"/>
    </location>
</feature>
<dbReference type="STRING" id="93759.A0A1R3JED1"/>
<dbReference type="Pfam" id="PF03760">
    <property type="entry name" value="LEA_1"/>
    <property type="match status" value="1"/>
</dbReference>
<dbReference type="EMBL" id="AWUE01016285">
    <property type="protein sequence ID" value="OMO93181.1"/>
    <property type="molecule type" value="Genomic_DNA"/>
</dbReference>
<protein>
    <submittedName>
        <fullName evidence="3">Late embryogenesis abundant protein</fullName>
    </submittedName>
</protein>
<dbReference type="InterPro" id="IPR005513">
    <property type="entry name" value="LEA_1"/>
</dbReference>
<dbReference type="AlphaFoldDB" id="A0A1R3JED1"/>
<evidence type="ECO:0000313" key="3">
    <source>
        <dbReference type="EMBL" id="OMO93181.1"/>
    </source>
</evidence>
<proteinExistence type="inferred from homology"/>
<gene>
    <name evidence="3" type="ORF">COLO4_17062</name>
</gene>
<organism evidence="3 4">
    <name type="scientific">Corchorus olitorius</name>
    <dbReference type="NCBI Taxonomy" id="93759"/>
    <lineage>
        <taxon>Eukaryota</taxon>
        <taxon>Viridiplantae</taxon>
        <taxon>Streptophyta</taxon>
        <taxon>Embryophyta</taxon>
        <taxon>Tracheophyta</taxon>
        <taxon>Spermatophyta</taxon>
        <taxon>Magnoliopsida</taxon>
        <taxon>eudicotyledons</taxon>
        <taxon>Gunneridae</taxon>
        <taxon>Pentapetalae</taxon>
        <taxon>rosids</taxon>
        <taxon>malvids</taxon>
        <taxon>Malvales</taxon>
        <taxon>Malvaceae</taxon>
        <taxon>Grewioideae</taxon>
        <taxon>Apeibeae</taxon>
        <taxon>Corchorus</taxon>
    </lineage>
</organism>